<evidence type="ECO:0000256" key="1">
    <source>
        <dbReference type="SAM" id="MobiDB-lite"/>
    </source>
</evidence>
<dbReference type="EMBL" id="CATQJL010000305">
    <property type="protein sequence ID" value="CAJ0601805.1"/>
    <property type="molecule type" value="Genomic_DNA"/>
</dbReference>
<gene>
    <name evidence="3" type="ORF">CYNAS_LOCUS13788</name>
</gene>
<name>A0AA36M8V1_CYLNA</name>
<protein>
    <submittedName>
        <fullName evidence="3">Uncharacterized protein</fullName>
    </submittedName>
</protein>
<keyword evidence="4" id="KW-1185">Reference proteome</keyword>
<organism evidence="3 4">
    <name type="scientific">Cylicocyclus nassatus</name>
    <name type="common">Nematode worm</name>
    <dbReference type="NCBI Taxonomy" id="53992"/>
    <lineage>
        <taxon>Eukaryota</taxon>
        <taxon>Metazoa</taxon>
        <taxon>Ecdysozoa</taxon>
        <taxon>Nematoda</taxon>
        <taxon>Chromadorea</taxon>
        <taxon>Rhabditida</taxon>
        <taxon>Rhabditina</taxon>
        <taxon>Rhabditomorpha</taxon>
        <taxon>Strongyloidea</taxon>
        <taxon>Strongylidae</taxon>
        <taxon>Cylicocyclus</taxon>
    </lineage>
</organism>
<evidence type="ECO:0000256" key="2">
    <source>
        <dbReference type="SAM" id="SignalP"/>
    </source>
</evidence>
<feature type="signal peptide" evidence="2">
    <location>
        <begin position="1"/>
        <end position="19"/>
    </location>
</feature>
<evidence type="ECO:0000313" key="3">
    <source>
        <dbReference type="EMBL" id="CAJ0601805.1"/>
    </source>
</evidence>
<comment type="caution">
    <text evidence="3">The sequence shown here is derived from an EMBL/GenBank/DDBJ whole genome shotgun (WGS) entry which is preliminary data.</text>
</comment>
<reference evidence="3" key="1">
    <citation type="submission" date="2023-07" db="EMBL/GenBank/DDBJ databases">
        <authorList>
            <consortium name="CYATHOMIX"/>
        </authorList>
    </citation>
    <scope>NUCLEOTIDE SEQUENCE</scope>
    <source>
        <strain evidence="3">N/A</strain>
    </source>
</reference>
<accession>A0AA36M8V1</accession>
<feature type="chain" id="PRO_5041270513" evidence="2">
    <location>
        <begin position="20"/>
        <end position="66"/>
    </location>
</feature>
<feature type="compositionally biased region" description="Basic and acidic residues" evidence="1">
    <location>
        <begin position="27"/>
        <end position="38"/>
    </location>
</feature>
<evidence type="ECO:0000313" key="4">
    <source>
        <dbReference type="Proteomes" id="UP001176961"/>
    </source>
</evidence>
<keyword evidence="2" id="KW-0732">Signal</keyword>
<proteinExistence type="predicted"/>
<feature type="region of interest" description="Disordered" evidence="1">
    <location>
        <begin position="23"/>
        <end position="44"/>
    </location>
</feature>
<dbReference type="AlphaFoldDB" id="A0AA36M8V1"/>
<dbReference type="Proteomes" id="UP001176961">
    <property type="component" value="Unassembled WGS sequence"/>
</dbReference>
<sequence length="66" mass="7564">MRFFTFALIFALFVYVAVAKPKGPSEATREARHSDKTPQKTRSSYVRFGKRANPNADLLYLDQLIL</sequence>